<keyword evidence="5 12" id="KW-1133">Transmembrane helix</keyword>
<dbReference type="GO" id="GO:0005886">
    <property type="term" value="C:plasma membrane"/>
    <property type="evidence" value="ECO:0007669"/>
    <property type="project" value="UniProtKB-SubCell"/>
</dbReference>
<sequence>MDPPHMWPEGLKREWGELDNGSWIGMLGDVFRGKKDLAINYFTVTHERAQYFDHSVSYTQDGFGFAIAIPPPLPRWQSVINPFSYHVWLGTGLVVVFAILAQLIITLGQKDHHTTIFKSAAYVTMVLVNQGVP</sequence>
<evidence type="ECO:0000256" key="12">
    <source>
        <dbReference type="SAM" id="Phobius"/>
    </source>
</evidence>
<dbReference type="Proteomes" id="UP001497623">
    <property type="component" value="Unassembled WGS sequence"/>
</dbReference>
<evidence type="ECO:0000259" key="13">
    <source>
        <dbReference type="Pfam" id="PF10613"/>
    </source>
</evidence>
<gene>
    <name evidence="14" type="ORF">MNOR_LOCUS12022</name>
</gene>
<evidence type="ECO:0000256" key="11">
    <source>
        <dbReference type="ARBA" id="ARBA00023303"/>
    </source>
</evidence>
<dbReference type="GO" id="GO:0015276">
    <property type="term" value="F:ligand-gated monoatomic ion channel activity"/>
    <property type="evidence" value="ECO:0007669"/>
    <property type="project" value="InterPro"/>
</dbReference>
<dbReference type="SUPFAM" id="SSF53850">
    <property type="entry name" value="Periplasmic binding protein-like II"/>
    <property type="match status" value="1"/>
</dbReference>
<feature type="transmembrane region" description="Helical" evidence="12">
    <location>
        <begin position="85"/>
        <end position="108"/>
    </location>
</feature>
<keyword evidence="2" id="KW-0813">Transport</keyword>
<accession>A0AAV2QFM1</accession>
<evidence type="ECO:0000313" key="14">
    <source>
        <dbReference type="EMBL" id="CAL4082898.1"/>
    </source>
</evidence>
<reference evidence="14 15" key="1">
    <citation type="submission" date="2024-05" db="EMBL/GenBank/DDBJ databases">
        <authorList>
            <person name="Wallberg A."/>
        </authorList>
    </citation>
    <scope>NUCLEOTIDE SEQUENCE [LARGE SCALE GENOMIC DNA]</scope>
</reference>
<evidence type="ECO:0000256" key="5">
    <source>
        <dbReference type="ARBA" id="ARBA00022989"/>
    </source>
</evidence>
<evidence type="ECO:0000256" key="4">
    <source>
        <dbReference type="ARBA" id="ARBA00022692"/>
    </source>
</evidence>
<evidence type="ECO:0000256" key="2">
    <source>
        <dbReference type="ARBA" id="ARBA00022448"/>
    </source>
</evidence>
<dbReference type="InterPro" id="IPR052192">
    <property type="entry name" value="Insect_Ionotropic_Sensory_Rcpt"/>
</dbReference>
<organism evidence="14 15">
    <name type="scientific">Meganyctiphanes norvegica</name>
    <name type="common">Northern krill</name>
    <name type="synonym">Thysanopoda norvegica</name>
    <dbReference type="NCBI Taxonomy" id="48144"/>
    <lineage>
        <taxon>Eukaryota</taxon>
        <taxon>Metazoa</taxon>
        <taxon>Ecdysozoa</taxon>
        <taxon>Arthropoda</taxon>
        <taxon>Crustacea</taxon>
        <taxon>Multicrustacea</taxon>
        <taxon>Malacostraca</taxon>
        <taxon>Eumalacostraca</taxon>
        <taxon>Eucarida</taxon>
        <taxon>Euphausiacea</taxon>
        <taxon>Euphausiidae</taxon>
        <taxon>Meganyctiphanes</taxon>
    </lineage>
</organism>
<keyword evidence="4 12" id="KW-0812">Transmembrane</keyword>
<keyword evidence="15" id="KW-1185">Reference proteome</keyword>
<keyword evidence="3" id="KW-1003">Cell membrane</keyword>
<dbReference type="Gene3D" id="3.40.190.10">
    <property type="entry name" value="Periplasmic binding protein-like II"/>
    <property type="match status" value="1"/>
</dbReference>
<dbReference type="EMBL" id="CAXKWB010006462">
    <property type="protein sequence ID" value="CAL4082898.1"/>
    <property type="molecule type" value="Genomic_DNA"/>
</dbReference>
<comment type="caution">
    <text evidence="14">The sequence shown here is derived from an EMBL/GenBank/DDBJ whole genome shotgun (WGS) entry which is preliminary data.</text>
</comment>
<evidence type="ECO:0000256" key="1">
    <source>
        <dbReference type="ARBA" id="ARBA00004651"/>
    </source>
</evidence>
<evidence type="ECO:0000256" key="6">
    <source>
        <dbReference type="ARBA" id="ARBA00023065"/>
    </source>
</evidence>
<dbReference type="InterPro" id="IPR019594">
    <property type="entry name" value="Glu/Gly-bd"/>
</dbReference>
<keyword evidence="7 12" id="KW-0472">Membrane</keyword>
<keyword evidence="6" id="KW-0406">Ion transport</keyword>
<name>A0AAV2QFM1_MEGNR</name>
<proteinExistence type="predicted"/>
<dbReference type="AlphaFoldDB" id="A0AAV2QFM1"/>
<protein>
    <recommendedName>
        <fullName evidence="13">Ionotropic glutamate receptor L-glutamate and glycine-binding domain-containing protein</fullName>
    </recommendedName>
</protein>
<evidence type="ECO:0000256" key="9">
    <source>
        <dbReference type="ARBA" id="ARBA00023180"/>
    </source>
</evidence>
<feature type="non-terminal residue" evidence="14">
    <location>
        <position position="133"/>
    </location>
</feature>
<comment type="subcellular location">
    <subcellularLocation>
        <location evidence="1">Cell membrane</location>
        <topology evidence="1">Multi-pass membrane protein</topology>
    </subcellularLocation>
</comment>
<dbReference type="Pfam" id="PF10613">
    <property type="entry name" value="Lig_chan-Glu_bd"/>
    <property type="match status" value="1"/>
</dbReference>
<evidence type="ECO:0000256" key="8">
    <source>
        <dbReference type="ARBA" id="ARBA00023170"/>
    </source>
</evidence>
<keyword evidence="10" id="KW-1071">Ligand-gated ion channel</keyword>
<keyword evidence="8" id="KW-0675">Receptor</keyword>
<feature type="domain" description="Ionotropic glutamate receptor L-glutamate and glycine-binding" evidence="13">
    <location>
        <begin position="14"/>
        <end position="67"/>
    </location>
</feature>
<dbReference type="PANTHER" id="PTHR42643">
    <property type="entry name" value="IONOTROPIC RECEPTOR 20A-RELATED"/>
    <property type="match status" value="1"/>
</dbReference>
<keyword evidence="11" id="KW-0407">Ion channel</keyword>
<dbReference type="PANTHER" id="PTHR42643:SF24">
    <property type="entry name" value="IONOTROPIC RECEPTOR 60A"/>
    <property type="match status" value="1"/>
</dbReference>
<evidence type="ECO:0000256" key="7">
    <source>
        <dbReference type="ARBA" id="ARBA00023136"/>
    </source>
</evidence>
<keyword evidence="9" id="KW-0325">Glycoprotein</keyword>
<evidence type="ECO:0000313" key="15">
    <source>
        <dbReference type="Proteomes" id="UP001497623"/>
    </source>
</evidence>
<evidence type="ECO:0000256" key="3">
    <source>
        <dbReference type="ARBA" id="ARBA00022475"/>
    </source>
</evidence>
<evidence type="ECO:0000256" key="10">
    <source>
        <dbReference type="ARBA" id="ARBA00023286"/>
    </source>
</evidence>